<dbReference type="InterPro" id="IPR036388">
    <property type="entry name" value="WH-like_DNA-bd_sf"/>
</dbReference>
<keyword evidence="6" id="KW-1185">Reference proteome</keyword>
<dbReference type="GO" id="GO:0003677">
    <property type="term" value="F:DNA binding"/>
    <property type="evidence" value="ECO:0007669"/>
    <property type="project" value="UniProtKB-KW"/>
</dbReference>
<evidence type="ECO:0000256" key="1">
    <source>
        <dbReference type="ARBA" id="ARBA00023015"/>
    </source>
</evidence>
<protein>
    <submittedName>
        <fullName evidence="5">HTH-type transcriptional repressor YtrA</fullName>
    </submittedName>
</protein>
<dbReference type="InterPro" id="IPR036390">
    <property type="entry name" value="WH_DNA-bd_sf"/>
</dbReference>
<dbReference type="PANTHER" id="PTHR38445:SF9">
    <property type="entry name" value="HTH-TYPE TRANSCRIPTIONAL REPRESSOR YTRA"/>
    <property type="match status" value="1"/>
</dbReference>
<comment type="caution">
    <text evidence="5">The sequence shown here is derived from an EMBL/GenBank/DDBJ whole genome shotgun (WGS) entry which is preliminary data.</text>
</comment>
<accession>A0A0Q0U5Z2</accession>
<evidence type="ECO:0000313" key="5">
    <source>
        <dbReference type="EMBL" id="KQB87500.1"/>
    </source>
</evidence>
<evidence type="ECO:0000313" key="6">
    <source>
        <dbReference type="Proteomes" id="UP000050488"/>
    </source>
</evidence>
<dbReference type="GO" id="GO:0003700">
    <property type="term" value="F:DNA-binding transcription factor activity"/>
    <property type="evidence" value="ECO:0007669"/>
    <property type="project" value="InterPro"/>
</dbReference>
<dbReference type="PANTHER" id="PTHR38445">
    <property type="entry name" value="HTH-TYPE TRANSCRIPTIONAL REPRESSOR YTRA"/>
    <property type="match status" value="1"/>
</dbReference>
<dbReference type="Proteomes" id="UP000050488">
    <property type="component" value="Unassembled WGS sequence"/>
</dbReference>
<evidence type="ECO:0000256" key="3">
    <source>
        <dbReference type="ARBA" id="ARBA00023163"/>
    </source>
</evidence>
<dbReference type="Gene3D" id="1.10.10.10">
    <property type="entry name" value="Winged helix-like DNA-binding domain superfamily/Winged helix DNA-binding domain"/>
    <property type="match status" value="1"/>
</dbReference>
<organism evidence="5 6">
    <name type="scientific">Corynebacterium lowii</name>
    <dbReference type="NCBI Taxonomy" id="1544413"/>
    <lineage>
        <taxon>Bacteria</taxon>
        <taxon>Bacillati</taxon>
        <taxon>Actinomycetota</taxon>
        <taxon>Actinomycetes</taxon>
        <taxon>Mycobacteriales</taxon>
        <taxon>Corynebacteriaceae</taxon>
        <taxon>Corynebacterium</taxon>
    </lineage>
</organism>
<keyword evidence="3" id="KW-0804">Transcription</keyword>
<dbReference type="SMART" id="SM00345">
    <property type="entry name" value="HTH_GNTR"/>
    <property type="match status" value="1"/>
</dbReference>
<dbReference type="AlphaFoldDB" id="A0A0Q0U5Z2"/>
<reference evidence="5 6" key="1">
    <citation type="submission" date="2015-10" db="EMBL/GenBank/DDBJ databases">
        <title>Corynebacteirum lowii and Corynebacterium oculi species nova, derived from human clinical disease and and emended description of Corynebacterium mastiditis.</title>
        <authorList>
            <person name="Bernard K."/>
            <person name="Pacheco A.L."/>
            <person name="Mcdougall C."/>
            <person name="Burtx T."/>
            <person name="Weibe D."/>
            <person name="Tyler S."/>
            <person name="Olson A.B."/>
            <person name="Cnockaert M."/>
            <person name="Eguchi H."/>
            <person name="Kuwahara T."/>
            <person name="Nakayama-Imaohji H."/>
            <person name="Boudewijins M."/>
            <person name="Van Hoecke F."/>
            <person name="Bernier A.-M."/>
            <person name="Vandamme P."/>
        </authorList>
    </citation>
    <scope>NUCLEOTIDE SEQUENCE [LARGE SCALE GENOMIC DNA]</scope>
    <source>
        <strain evidence="5 6">NML 130206</strain>
    </source>
</reference>
<name>A0A0Q0U5Z2_9CORY</name>
<dbReference type="Pfam" id="PF00392">
    <property type="entry name" value="GntR"/>
    <property type="match status" value="1"/>
</dbReference>
<dbReference type="InterPro" id="IPR000524">
    <property type="entry name" value="Tscrpt_reg_HTH_GntR"/>
</dbReference>
<dbReference type="PATRIC" id="fig|1544413.3.peg.564"/>
<feature type="domain" description="HTH gntR-type" evidence="4">
    <location>
        <begin position="12"/>
        <end position="71"/>
    </location>
</feature>
<dbReference type="STRING" id="1544413.Clow_00559"/>
<evidence type="ECO:0000256" key="2">
    <source>
        <dbReference type="ARBA" id="ARBA00023125"/>
    </source>
</evidence>
<dbReference type="CDD" id="cd07377">
    <property type="entry name" value="WHTH_GntR"/>
    <property type="match status" value="1"/>
</dbReference>
<dbReference type="SUPFAM" id="SSF46785">
    <property type="entry name" value="Winged helix' DNA-binding domain"/>
    <property type="match status" value="1"/>
</dbReference>
<gene>
    <name evidence="5" type="primary">ytrA_1</name>
    <name evidence="5" type="ORF">Clow_00559</name>
</gene>
<keyword evidence="2" id="KW-0238">DNA-binding</keyword>
<proteinExistence type="predicted"/>
<dbReference type="RefSeq" id="WP_055175848.1">
    <property type="nucleotide sequence ID" value="NZ_JAUSQY010000001.1"/>
</dbReference>
<dbReference type="OrthoDB" id="162505at2"/>
<dbReference type="EMBL" id="LKEV01000001">
    <property type="protein sequence ID" value="KQB87500.1"/>
    <property type="molecule type" value="Genomic_DNA"/>
</dbReference>
<sequence length="123" mass="13538">MTADSRPLYQRIADELRDLIAAGTLAEGDRAPSTNELSTFHSVNPTTAAKALTALHQEGLVEKRRGLGMFVTPTARAQILDQRREHLARDYIRPLLREAASLGMDSAALHAAIEQERKNHDPA</sequence>
<keyword evidence="1" id="KW-0805">Transcription regulation</keyword>
<evidence type="ECO:0000259" key="4">
    <source>
        <dbReference type="SMART" id="SM00345"/>
    </source>
</evidence>